<feature type="transmembrane region" description="Helical" evidence="6">
    <location>
        <begin position="110"/>
        <end position="129"/>
    </location>
</feature>
<feature type="transmembrane region" description="Helical" evidence="6">
    <location>
        <begin position="6"/>
        <end position="24"/>
    </location>
</feature>
<dbReference type="PANTHER" id="PTHR11101:SF80">
    <property type="entry name" value="PHOSPHATE TRANSPORTER"/>
    <property type="match status" value="1"/>
</dbReference>
<keyword evidence="5 6" id="KW-0472">Membrane</keyword>
<feature type="transmembrane region" description="Helical" evidence="6">
    <location>
        <begin position="307"/>
        <end position="327"/>
    </location>
</feature>
<evidence type="ECO:0000256" key="2">
    <source>
        <dbReference type="ARBA" id="ARBA00022448"/>
    </source>
</evidence>
<dbReference type="Proteomes" id="UP000199025">
    <property type="component" value="Unassembled WGS sequence"/>
</dbReference>
<dbReference type="InterPro" id="IPR001204">
    <property type="entry name" value="Phos_transporter"/>
</dbReference>
<dbReference type="AlphaFoldDB" id="A0A1I3JMZ4"/>
<evidence type="ECO:0000313" key="7">
    <source>
        <dbReference type="EMBL" id="SFI61637.1"/>
    </source>
</evidence>
<feature type="transmembrane region" description="Helical" evidence="6">
    <location>
        <begin position="45"/>
        <end position="67"/>
    </location>
</feature>
<dbReference type="EMBL" id="FORP01000001">
    <property type="protein sequence ID" value="SFI61637.1"/>
    <property type="molecule type" value="Genomic_DNA"/>
</dbReference>
<proteinExistence type="predicted"/>
<evidence type="ECO:0000256" key="1">
    <source>
        <dbReference type="ARBA" id="ARBA00004141"/>
    </source>
</evidence>
<keyword evidence="4 6" id="KW-1133">Transmembrane helix</keyword>
<evidence type="ECO:0000256" key="6">
    <source>
        <dbReference type="SAM" id="Phobius"/>
    </source>
</evidence>
<protein>
    <submittedName>
        <fullName evidence="7">Inorganic phosphate transporter, PiT family</fullName>
    </submittedName>
</protein>
<organism evidence="7 8">
    <name type="scientific">Amycolatopsis sacchari</name>
    <dbReference type="NCBI Taxonomy" id="115433"/>
    <lineage>
        <taxon>Bacteria</taxon>
        <taxon>Bacillati</taxon>
        <taxon>Actinomycetota</taxon>
        <taxon>Actinomycetes</taxon>
        <taxon>Pseudonocardiales</taxon>
        <taxon>Pseudonocardiaceae</taxon>
        <taxon>Amycolatopsis</taxon>
    </lineage>
</organism>
<name>A0A1I3JMZ4_9PSEU</name>
<accession>A0A1I3JMZ4</accession>
<dbReference type="STRING" id="115433.SAMN05421835_101203"/>
<feature type="transmembrane region" description="Helical" evidence="6">
    <location>
        <begin position="79"/>
        <end position="103"/>
    </location>
</feature>
<comment type="subcellular location">
    <subcellularLocation>
        <location evidence="1">Membrane</location>
        <topology evidence="1">Multi-pass membrane protein</topology>
    </subcellularLocation>
</comment>
<dbReference type="PANTHER" id="PTHR11101">
    <property type="entry name" value="PHOSPHATE TRANSPORTER"/>
    <property type="match status" value="1"/>
</dbReference>
<feature type="transmembrane region" description="Helical" evidence="6">
    <location>
        <begin position="211"/>
        <end position="232"/>
    </location>
</feature>
<evidence type="ECO:0000256" key="5">
    <source>
        <dbReference type="ARBA" id="ARBA00023136"/>
    </source>
</evidence>
<keyword evidence="2" id="KW-0813">Transport</keyword>
<dbReference type="RefSeq" id="WP_218153365.1">
    <property type="nucleotide sequence ID" value="NZ_FORP01000001.1"/>
</dbReference>
<feature type="transmembrane region" description="Helical" evidence="6">
    <location>
        <begin position="135"/>
        <end position="160"/>
    </location>
</feature>
<evidence type="ECO:0000256" key="3">
    <source>
        <dbReference type="ARBA" id="ARBA00022692"/>
    </source>
</evidence>
<dbReference type="GO" id="GO:0016020">
    <property type="term" value="C:membrane"/>
    <property type="evidence" value="ECO:0007669"/>
    <property type="project" value="UniProtKB-SubCell"/>
</dbReference>
<evidence type="ECO:0000256" key="4">
    <source>
        <dbReference type="ARBA" id="ARBA00022989"/>
    </source>
</evidence>
<gene>
    <name evidence="7" type="ORF">SAMN05421835_101203</name>
</gene>
<evidence type="ECO:0000313" key="8">
    <source>
        <dbReference type="Proteomes" id="UP000199025"/>
    </source>
</evidence>
<dbReference type="GO" id="GO:0035435">
    <property type="term" value="P:phosphate ion transmembrane transport"/>
    <property type="evidence" value="ECO:0007669"/>
    <property type="project" value="TreeGrafter"/>
</dbReference>
<keyword evidence="3 6" id="KW-0812">Transmembrane</keyword>
<reference evidence="7 8" key="1">
    <citation type="submission" date="2016-10" db="EMBL/GenBank/DDBJ databases">
        <authorList>
            <person name="de Groot N.N."/>
        </authorList>
    </citation>
    <scope>NUCLEOTIDE SEQUENCE [LARGE SCALE GENOMIC DNA]</scope>
    <source>
        <strain evidence="7 8">DSM 44468</strain>
    </source>
</reference>
<sequence>MDGTTLGLVLVILLTVFFDYTNGFHDASNAIASAVSTKALSLRGALILAGVMNLLGALLSTGIAVTVAKGLIDPPQGSAALSVVFSALVGAVAWNLITWYFGLPSSSSHALVGGLVGAALASAGTVHWGGVLEKVLIPMVLSPLVGLVFGYLGMVAALWLLRRRNPHKVGHVFRRLQILSAASLALGHGLQDAQKGMGIIVLALVASGQQSLYTVPLWVTLLCAVSLGLGTYSGGLRIMRTLGRRVFPLDPPHGFVAEAVGSSVLYLTAFAFHAPVSTTHVITSAVMGVGATRRLSAVRWGVARDIVLGWVLTFPAAAAVAALAYGVTRLVVG</sequence>
<keyword evidence="8" id="KW-1185">Reference proteome</keyword>
<dbReference type="Pfam" id="PF01384">
    <property type="entry name" value="PHO4"/>
    <property type="match status" value="1"/>
</dbReference>
<dbReference type="GO" id="GO:0005315">
    <property type="term" value="F:phosphate transmembrane transporter activity"/>
    <property type="evidence" value="ECO:0007669"/>
    <property type="project" value="InterPro"/>
</dbReference>